<comment type="caution">
    <text evidence="1">The sequence shown here is derived from an EMBL/GenBank/DDBJ whole genome shotgun (WGS) entry which is preliminary data.</text>
</comment>
<dbReference type="SUPFAM" id="SSF140376">
    <property type="entry name" value="ChaB-like"/>
    <property type="match status" value="1"/>
</dbReference>
<name>A0A7L4URP5_BALHA</name>
<dbReference type="EMBL" id="QENZ01000003">
    <property type="protein sequence ID" value="PVX52448.1"/>
    <property type="molecule type" value="Genomic_DNA"/>
</dbReference>
<sequence>MPYETLKDLPDEVKDALPKHGQEIFQAAFNSAEKQYDEEDRWYATAWSAVKEVYHKNNKGNWVKKEK</sequence>
<reference evidence="1 2" key="1">
    <citation type="submission" date="2018-05" db="EMBL/GenBank/DDBJ databases">
        <title>Genomic Encyclopedia of Type Strains, Phase IV (KMG-IV): sequencing the most valuable type-strain genomes for metagenomic binning, comparative biology and taxonomic classification.</title>
        <authorList>
            <person name="Goeker M."/>
        </authorList>
    </citation>
    <scope>NUCLEOTIDE SEQUENCE [LARGE SCALE GENOMIC DNA]</scope>
    <source>
        <strain evidence="1 2">DSM 28579</strain>
    </source>
</reference>
<keyword evidence="2" id="KW-1185">Reference proteome</keyword>
<organism evidence="1 2">
    <name type="scientific">Balneicella halophila</name>
    <dbReference type="NCBI Taxonomy" id="1537566"/>
    <lineage>
        <taxon>Bacteria</taxon>
        <taxon>Pseudomonadati</taxon>
        <taxon>Bacteroidota</taxon>
        <taxon>Bacteroidia</taxon>
        <taxon>Bacteroidales</taxon>
        <taxon>Balneicellaceae</taxon>
        <taxon>Balneicella</taxon>
    </lineage>
</organism>
<evidence type="ECO:0000313" key="1">
    <source>
        <dbReference type="EMBL" id="PVX52448.1"/>
    </source>
</evidence>
<dbReference type="Pfam" id="PF06150">
    <property type="entry name" value="ChaB"/>
    <property type="match status" value="1"/>
</dbReference>
<gene>
    <name evidence="1" type="ORF">C7377_0765</name>
</gene>
<proteinExistence type="predicted"/>
<dbReference type="AlphaFoldDB" id="A0A7L4URP5"/>
<evidence type="ECO:0000313" key="2">
    <source>
        <dbReference type="Proteomes" id="UP000251835"/>
    </source>
</evidence>
<dbReference type="RefSeq" id="WP_116495980.1">
    <property type="nucleotide sequence ID" value="NZ_QENZ01000003.1"/>
</dbReference>
<accession>A0A7L4URP5</accession>
<dbReference type="Proteomes" id="UP000251835">
    <property type="component" value="Unassembled WGS sequence"/>
</dbReference>
<dbReference type="InterPro" id="IPR037205">
    <property type="entry name" value="ChaB_sf"/>
</dbReference>
<dbReference type="OrthoDB" id="73307at2"/>
<dbReference type="InterPro" id="IPR009317">
    <property type="entry name" value="ChaB"/>
</dbReference>
<protein>
    <submittedName>
        <fullName evidence="1">Cation transport regulator ChaB</fullName>
    </submittedName>
</protein>
<dbReference type="Gene3D" id="1.10.1740.70">
    <property type="entry name" value="ChaB"/>
    <property type="match status" value="1"/>
</dbReference>